<proteinExistence type="inferred from homology"/>
<dbReference type="GO" id="GO:0005737">
    <property type="term" value="C:cytoplasm"/>
    <property type="evidence" value="ECO:0007669"/>
    <property type="project" value="UniProtKB-SubCell"/>
</dbReference>
<dbReference type="SUPFAM" id="SSF55979">
    <property type="entry name" value="DNA clamp"/>
    <property type="match status" value="3"/>
</dbReference>
<dbReference type="InterPro" id="IPR046938">
    <property type="entry name" value="DNA_clamp_sf"/>
</dbReference>
<gene>
    <name evidence="14" type="ORF">IHV25_02370</name>
</gene>
<evidence type="ECO:0000313" key="14">
    <source>
        <dbReference type="EMBL" id="MBE1236498.1"/>
    </source>
</evidence>
<dbReference type="InterPro" id="IPR001001">
    <property type="entry name" value="DNA_polIII_beta"/>
</dbReference>
<dbReference type="GO" id="GO:0003677">
    <property type="term" value="F:DNA binding"/>
    <property type="evidence" value="ECO:0007669"/>
    <property type="project" value="UniProtKB-UniRule"/>
</dbReference>
<dbReference type="InterPro" id="IPR022635">
    <property type="entry name" value="DNA_polIII_beta_C"/>
</dbReference>
<dbReference type="GO" id="GO:0006271">
    <property type="term" value="P:DNA strand elongation involved in DNA replication"/>
    <property type="evidence" value="ECO:0007669"/>
    <property type="project" value="TreeGrafter"/>
</dbReference>
<dbReference type="Pfam" id="PF00712">
    <property type="entry name" value="DNA_pol3_beta"/>
    <property type="match status" value="1"/>
</dbReference>
<evidence type="ECO:0000256" key="3">
    <source>
        <dbReference type="ARBA" id="ARBA00021035"/>
    </source>
</evidence>
<evidence type="ECO:0000259" key="11">
    <source>
        <dbReference type="Pfam" id="PF00712"/>
    </source>
</evidence>
<organism evidence="14 15">
    <name type="scientific">Phaeovibrio sulfidiphilus</name>
    <dbReference type="NCBI Taxonomy" id="1220600"/>
    <lineage>
        <taxon>Bacteria</taxon>
        <taxon>Pseudomonadati</taxon>
        <taxon>Pseudomonadota</taxon>
        <taxon>Alphaproteobacteria</taxon>
        <taxon>Rhodospirillales</taxon>
        <taxon>Rhodospirillaceae</taxon>
        <taxon>Phaeovibrio</taxon>
    </lineage>
</organism>
<evidence type="ECO:0000256" key="1">
    <source>
        <dbReference type="ARBA" id="ARBA00004496"/>
    </source>
</evidence>
<evidence type="ECO:0000256" key="10">
    <source>
        <dbReference type="PIRNR" id="PIRNR000804"/>
    </source>
</evidence>
<keyword evidence="4 10" id="KW-0963">Cytoplasm</keyword>
<name>A0A8J7CBS7_9PROT</name>
<keyword evidence="5 10" id="KW-0808">Transferase</keyword>
<evidence type="ECO:0000256" key="9">
    <source>
        <dbReference type="ARBA" id="ARBA00023125"/>
    </source>
</evidence>
<comment type="subcellular location">
    <subcellularLocation>
        <location evidence="1 10">Cytoplasm</location>
    </subcellularLocation>
</comment>
<dbReference type="GO" id="GO:0008408">
    <property type="term" value="F:3'-5' exonuclease activity"/>
    <property type="evidence" value="ECO:0007669"/>
    <property type="project" value="InterPro"/>
</dbReference>
<evidence type="ECO:0000259" key="13">
    <source>
        <dbReference type="Pfam" id="PF02768"/>
    </source>
</evidence>
<dbReference type="Pfam" id="PF02768">
    <property type="entry name" value="DNA_pol3_beta_3"/>
    <property type="match status" value="1"/>
</dbReference>
<keyword evidence="7 10" id="KW-0235">DNA replication</keyword>
<keyword evidence="9" id="KW-0238">DNA-binding</keyword>
<dbReference type="NCBIfam" id="TIGR00663">
    <property type="entry name" value="dnan"/>
    <property type="match status" value="1"/>
</dbReference>
<dbReference type="InterPro" id="IPR022637">
    <property type="entry name" value="DNA_polIII_beta_cen"/>
</dbReference>
<dbReference type="Pfam" id="PF02767">
    <property type="entry name" value="DNA_pol3_beta_2"/>
    <property type="match status" value="1"/>
</dbReference>
<feature type="domain" description="DNA polymerase III beta sliding clamp C-terminal" evidence="13">
    <location>
        <begin position="252"/>
        <end position="371"/>
    </location>
</feature>
<evidence type="ECO:0000259" key="12">
    <source>
        <dbReference type="Pfam" id="PF02767"/>
    </source>
</evidence>
<evidence type="ECO:0000256" key="5">
    <source>
        <dbReference type="ARBA" id="ARBA00022679"/>
    </source>
</evidence>
<dbReference type="Gene3D" id="3.70.10.10">
    <property type="match status" value="1"/>
</dbReference>
<evidence type="ECO:0000256" key="4">
    <source>
        <dbReference type="ARBA" id="ARBA00022490"/>
    </source>
</evidence>
<comment type="caution">
    <text evidence="14">The sequence shown here is derived from an EMBL/GenBank/DDBJ whole genome shotgun (WGS) entry which is preliminary data.</text>
</comment>
<evidence type="ECO:0000256" key="6">
    <source>
        <dbReference type="ARBA" id="ARBA00022695"/>
    </source>
</evidence>
<accession>A0A8J7CBS7</accession>
<dbReference type="GO" id="GO:0009360">
    <property type="term" value="C:DNA polymerase III complex"/>
    <property type="evidence" value="ECO:0007669"/>
    <property type="project" value="InterPro"/>
</dbReference>
<comment type="subunit">
    <text evidence="10">Forms a ring-shaped head-to-tail homodimer around DNA.</text>
</comment>
<comment type="similarity">
    <text evidence="2 10">Belongs to the beta sliding clamp family.</text>
</comment>
<evidence type="ECO:0000256" key="8">
    <source>
        <dbReference type="ARBA" id="ARBA00022932"/>
    </source>
</evidence>
<dbReference type="CDD" id="cd00140">
    <property type="entry name" value="beta_clamp"/>
    <property type="match status" value="1"/>
</dbReference>
<dbReference type="PANTHER" id="PTHR30478">
    <property type="entry name" value="DNA POLYMERASE III SUBUNIT BETA"/>
    <property type="match status" value="1"/>
</dbReference>
<evidence type="ECO:0000256" key="2">
    <source>
        <dbReference type="ARBA" id="ARBA00010752"/>
    </source>
</evidence>
<evidence type="ECO:0000256" key="7">
    <source>
        <dbReference type="ARBA" id="ARBA00022705"/>
    </source>
</evidence>
<dbReference type="PANTHER" id="PTHR30478:SF0">
    <property type="entry name" value="BETA SLIDING CLAMP"/>
    <property type="match status" value="1"/>
</dbReference>
<comment type="function">
    <text evidence="10">Confers DNA tethering and processivity to DNA polymerases and other proteins. Acts as a clamp, forming a ring around DNA (a reaction catalyzed by the clamp-loading complex) which diffuses in an ATP-independent manner freely and bidirectionally along dsDNA. Initially characterized for its ability to contact the catalytic subunit of DNA polymerase III (Pol III), a complex, multichain enzyme responsible for most of the replicative synthesis in bacteria; Pol III exhibits 3'-5' exonuclease proofreading activity. The beta chain is required for initiation of replication as well as for processivity of DNA replication.</text>
</comment>
<dbReference type="Gene3D" id="3.10.150.10">
    <property type="entry name" value="DNA Polymerase III, subunit A, domain 2"/>
    <property type="match status" value="1"/>
</dbReference>
<dbReference type="SMART" id="SM00480">
    <property type="entry name" value="POL3Bc"/>
    <property type="match status" value="1"/>
</dbReference>
<dbReference type="AlphaFoldDB" id="A0A8J7CBS7"/>
<dbReference type="RefSeq" id="WP_192533354.1">
    <property type="nucleotide sequence ID" value="NZ_JACZHT010000001.1"/>
</dbReference>
<evidence type="ECO:0000313" key="15">
    <source>
        <dbReference type="Proteomes" id="UP000631034"/>
    </source>
</evidence>
<dbReference type="InterPro" id="IPR022634">
    <property type="entry name" value="DNA_polIII_beta_N"/>
</dbReference>
<dbReference type="Proteomes" id="UP000631034">
    <property type="component" value="Unassembled WGS sequence"/>
</dbReference>
<feature type="domain" description="DNA polymerase III beta sliding clamp central" evidence="12">
    <location>
        <begin position="131"/>
        <end position="249"/>
    </location>
</feature>
<reference evidence="14" key="1">
    <citation type="submission" date="2020-10" db="EMBL/GenBank/DDBJ databases">
        <title>Genome sequence of the unusual species of purple photosynthetic bacteria, Phaeovibrio sulfidiphilus DSM 23193, type strain.</title>
        <authorList>
            <person name="Kyndt J.A."/>
            <person name="Meyer T.E."/>
        </authorList>
    </citation>
    <scope>NUCLEOTIDE SEQUENCE</scope>
    <source>
        <strain evidence="14">DSM 23193</strain>
    </source>
</reference>
<sequence length="372" mass="40425">MKFTTERTAFLKSLGHVQSIVEKRGTIPILSNVRLEAKGEGLSLNATDMDIEIEEFCPAGVIQPGATTAPAHTLFEIVRKLPDGAQVEVSFDGDESQILLRAGRSRFRLACLPVSEFPIMNPGEFSHTFAIPASDLRGLIDRTRQAISNEETRYYLNGIFLHAADSGGVPVLRAVATDGHRLACADVPLPQGAAGMPGIILPKKTVGELRKLSDETGMDISIAVSEQKIRFTFDDISLVSKLIDGKFPDYERVIPRNNDKMLQIDRQSFSQAVDRVSAISSERSKAVKMALGKDQISLSANSPDAGSAQEDVSAEYDSQAFEIGFNARYLTDILDHLQGETVQISLSDGAAPTVIRDTADASALYVLMPMRV</sequence>
<keyword evidence="8 10" id="KW-0239">DNA-directed DNA polymerase</keyword>
<dbReference type="GO" id="GO:0003887">
    <property type="term" value="F:DNA-directed DNA polymerase activity"/>
    <property type="evidence" value="ECO:0007669"/>
    <property type="project" value="UniProtKB-UniRule"/>
</dbReference>
<dbReference type="PIRSF" id="PIRSF000804">
    <property type="entry name" value="DNA_pol_III_b"/>
    <property type="match status" value="1"/>
</dbReference>
<keyword evidence="15" id="KW-1185">Reference proteome</keyword>
<protein>
    <recommendedName>
        <fullName evidence="3 10">Beta sliding clamp</fullName>
    </recommendedName>
</protein>
<feature type="domain" description="DNA polymerase III beta sliding clamp N-terminal" evidence="11">
    <location>
        <begin position="1"/>
        <end position="120"/>
    </location>
</feature>
<keyword evidence="6 10" id="KW-0548">Nucleotidyltransferase</keyword>
<dbReference type="EMBL" id="JACZHT010000001">
    <property type="protein sequence ID" value="MBE1236498.1"/>
    <property type="molecule type" value="Genomic_DNA"/>
</dbReference>